<dbReference type="Proteomes" id="UP000218831">
    <property type="component" value="Unassembled WGS sequence"/>
</dbReference>
<evidence type="ECO:0000256" key="3">
    <source>
        <dbReference type="ARBA" id="ARBA00023139"/>
    </source>
</evidence>
<dbReference type="InterPro" id="IPR018660">
    <property type="entry name" value="MliC"/>
</dbReference>
<dbReference type="AlphaFoldDB" id="A0A2A2GCQ5"/>
<sequence>MKLFFRHNYIYLILFISLTFMVLGCKQQVKQDSKEIGNGGELAELPDFKSIETEQVFVYNCADSLQFTAHVTSDSTWLFLSDTTLKVMPVKAGSGARYEGNSYLYWSKGSEAVFQKPKGSFMTCQSVPKERAWAAAKLRGVDFRALGQEPGWFLELQKENQLKYVGNYGEDTLIVESPEPEADSQDKRTVYRAESAQQTLELVIEDTPCTDIMSGFDFPQTVRVTVDGETYRGCGRYL</sequence>
<reference evidence="6 7" key="1">
    <citation type="submission" date="2017-08" db="EMBL/GenBank/DDBJ databases">
        <title>Aliifodinibius alkalisoli sp. nov., isolated from saline alkaline soil.</title>
        <authorList>
            <person name="Liu D."/>
            <person name="Zhang G."/>
        </authorList>
    </citation>
    <scope>NUCLEOTIDE SEQUENCE [LARGE SCALE GENOMIC DNA]</scope>
    <source>
        <strain evidence="6 7">WN023</strain>
    </source>
</reference>
<evidence type="ECO:0000259" key="5">
    <source>
        <dbReference type="Pfam" id="PF09864"/>
    </source>
</evidence>
<dbReference type="OrthoDB" id="5348860at2"/>
<name>A0A2A2GCQ5_9BACT</name>
<keyword evidence="1" id="KW-0732">Signal</keyword>
<protein>
    <recommendedName>
        <fullName evidence="5">C-type lysozyme inhibitor domain-containing protein</fullName>
    </recommendedName>
</protein>
<evidence type="ECO:0000313" key="6">
    <source>
        <dbReference type="EMBL" id="PAU94764.1"/>
    </source>
</evidence>
<evidence type="ECO:0000256" key="2">
    <source>
        <dbReference type="ARBA" id="ARBA00023136"/>
    </source>
</evidence>
<dbReference type="PROSITE" id="PS51257">
    <property type="entry name" value="PROKAR_LIPOPROTEIN"/>
    <property type="match status" value="1"/>
</dbReference>
<organism evidence="6 7">
    <name type="scientific">Fodinibius salipaludis</name>
    <dbReference type="NCBI Taxonomy" id="2032627"/>
    <lineage>
        <taxon>Bacteria</taxon>
        <taxon>Pseudomonadati</taxon>
        <taxon>Balneolota</taxon>
        <taxon>Balneolia</taxon>
        <taxon>Balneolales</taxon>
        <taxon>Balneolaceae</taxon>
        <taxon>Fodinibius</taxon>
    </lineage>
</organism>
<dbReference type="SUPFAM" id="SSF141488">
    <property type="entry name" value="YdhA-like"/>
    <property type="match status" value="1"/>
</dbReference>
<keyword evidence="7" id="KW-1185">Reference proteome</keyword>
<dbReference type="Pfam" id="PF09864">
    <property type="entry name" value="MliC"/>
    <property type="match status" value="1"/>
</dbReference>
<dbReference type="Gene3D" id="2.40.128.200">
    <property type="match status" value="1"/>
</dbReference>
<keyword evidence="4" id="KW-0449">Lipoprotein</keyword>
<feature type="domain" description="C-type lysozyme inhibitor" evidence="5">
    <location>
        <begin position="59"/>
        <end position="117"/>
    </location>
</feature>
<keyword evidence="2" id="KW-0472">Membrane</keyword>
<keyword evidence="3" id="KW-0564">Palmitate</keyword>
<accession>A0A2A2GCQ5</accession>
<dbReference type="EMBL" id="NSKE01000003">
    <property type="protein sequence ID" value="PAU94764.1"/>
    <property type="molecule type" value="Genomic_DNA"/>
</dbReference>
<evidence type="ECO:0000313" key="7">
    <source>
        <dbReference type="Proteomes" id="UP000218831"/>
    </source>
</evidence>
<evidence type="ECO:0000256" key="4">
    <source>
        <dbReference type="ARBA" id="ARBA00023288"/>
    </source>
</evidence>
<gene>
    <name evidence="6" type="ORF">CK503_04630</name>
</gene>
<dbReference type="InterPro" id="IPR036328">
    <property type="entry name" value="MliC_sf"/>
</dbReference>
<comment type="caution">
    <text evidence="6">The sequence shown here is derived from an EMBL/GenBank/DDBJ whole genome shotgun (WGS) entry which is preliminary data.</text>
</comment>
<proteinExistence type="predicted"/>
<evidence type="ECO:0000256" key="1">
    <source>
        <dbReference type="ARBA" id="ARBA00022729"/>
    </source>
</evidence>